<accession>A0ABV4C9M2</accession>
<organism evidence="11 12">
    <name type="scientific">Saccharopolyspora cebuensis</name>
    <dbReference type="NCBI Taxonomy" id="418759"/>
    <lineage>
        <taxon>Bacteria</taxon>
        <taxon>Bacillati</taxon>
        <taxon>Actinomycetota</taxon>
        <taxon>Actinomycetes</taxon>
        <taxon>Pseudonocardiales</taxon>
        <taxon>Pseudonocardiaceae</taxon>
        <taxon>Saccharopolyspora</taxon>
    </lineage>
</organism>
<evidence type="ECO:0000256" key="5">
    <source>
        <dbReference type="ARBA" id="ARBA00023125"/>
    </source>
</evidence>
<evidence type="ECO:0000259" key="10">
    <source>
        <dbReference type="Pfam" id="PF12680"/>
    </source>
</evidence>
<proteinExistence type="inferred from homology"/>
<evidence type="ECO:0000313" key="12">
    <source>
        <dbReference type="Proteomes" id="UP001564626"/>
    </source>
</evidence>
<dbReference type="SUPFAM" id="SSF54427">
    <property type="entry name" value="NTF2-like"/>
    <property type="match status" value="1"/>
</dbReference>
<dbReference type="CDD" id="cd06171">
    <property type="entry name" value="Sigma70_r4"/>
    <property type="match status" value="1"/>
</dbReference>
<dbReference type="Pfam" id="PF12680">
    <property type="entry name" value="SnoaL_2"/>
    <property type="match status" value="1"/>
</dbReference>
<evidence type="ECO:0000259" key="8">
    <source>
        <dbReference type="Pfam" id="PF04542"/>
    </source>
</evidence>
<comment type="subunit">
    <text evidence="2">Interacts transiently with the RNA polymerase catalytic core formed by RpoA, RpoB, RpoC and RpoZ (2 alpha, 1 beta, 1 beta' and 1 omega subunit) to form the RNA polymerase holoenzyme that can initiate transcription.</text>
</comment>
<dbReference type="NCBIfam" id="TIGR02960">
    <property type="entry name" value="SigX5"/>
    <property type="match status" value="1"/>
</dbReference>
<keyword evidence="3 7" id="KW-0805">Transcription regulation</keyword>
<dbReference type="NCBIfam" id="NF006089">
    <property type="entry name" value="PRK08241.1"/>
    <property type="match status" value="1"/>
</dbReference>
<evidence type="ECO:0000256" key="2">
    <source>
        <dbReference type="ARBA" id="ARBA00011344"/>
    </source>
</evidence>
<evidence type="ECO:0000256" key="6">
    <source>
        <dbReference type="ARBA" id="ARBA00023163"/>
    </source>
</evidence>
<dbReference type="InterPro" id="IPR014305">
    <property type="entry name" value="RNA_pol_sigma-G_actinobac"/>
</dbReference>
<evidence type="ECO:0000256" key="3">
    <source>
        <dbReference type="ARBA" id="ARBA00023015"/>
    </source>
</evidence>
<dbReference type="Gene3D" id="1.10.1740.10">
    <property type="match status" value="1"/>
</dbReference>
<dbReference type="PANTHER" id="PTHR43133">
    <property type="entry name" value="RNA POLYMERASE ECF-TYPE SIGMA FACTO"/>
    <property type="match status" value="1"/>
</dbReference>
<dbReference type="InterPro" id="IPR039425">
    <property type="entry name" value="RNA_pol_sigma-70-like"/>
</dbReference>
<gene>
    <name evidence="11" type="ORF">AB8O55_00260</name>
</gene>
<evidence type="ECO:0000256" key="1">
    <source>
        <dbReference type="ARBA" id="ARBA00010641"/>
    </source>
</evidence>
<dbReference type="Gene3D" id="1.10.10.10">
    <property type="entry name" value="Winged helix-like DNA-binding domain superfamily/Winged helix DNA-binding domain"/>
    <property type="match status" value="1"/>
</dbReference>
<comment type="similarity">
    <text evidence="1 7">Belongs to the sigma-70 factor family. ECF subfamily.</text>
</comment>
<feature type="domain" description="RNA polymerase sigma factor 70 region 4 type 2" evidence="9">
    <location>
        <begin position="133"/>
        <end position="185"/>
    </location>
</feature>
<sequence length="330" mass="36696">MSAPPVSDDFVRLADPYRRELLAHCYRMLGSVQDAEDLVQETYLRAWRGYPRFEGRSSLRTWLYRIATTACLTALESRRRRPLPTGLGAPSHDPGEPLTELPEIGWLEPIPDALVDDSDDPAAIVAARESTRLAFIAALQHLPPRQRAALLLRDVLRWKASEVAAAMGTSIAAANSALQRARAQLQQIAPQRDGTAEPSSPELRRLLDRYVTAFEDKDIPAIVELFTEDAVWEMPPYANWVRGAEAIGELVDRWCPADRGELRLVPTSANGQPAFGMYRRDPAGEYVPFQLHVLAPQDGRIGHVVAFFDVALFPRFGLPDALPAERGADR</sequence>
<dbReference type="InterPro" id="IPR014284">
    <property type="entry name" value="RNA_pol_sigma-70_dom"/>
</dbReference>
<feature type="domain" description="SnoaL-like" evidence="10">
    <location>
        <begin position="208"/>
        <end position="285"/>
    </location>
</feature>
<dbReference type="InterPro" id="IPR037401">
    <property type="entry name" value="SnoaL-like"/>
</dbReference>
<reference evidence="11 12" key="1">
    <citation type="submission" date="2024-08" db="EMBL/GenBank/DDBJ databases">
        <title>Genome mining of Saccharopolyspora cebuensis PGLac3 from Nigerian medicinal plant.</title>
        <authorList>
            <person name="Ezeobiora C.E."/>
            <person name="Igbokwe N.H."/>
            <person name="Amin D.H."/>
            <person name="Mendie U.E."/>
        </authorList>
    </citation>
    <scope>NUCLEOTIDE SEQUENCE [LARGE SCALE GENOMIC DNA]</scope>
    <source>
        <strain evidence="11 12">PGLac3</strain>
    </source>
</reference>
<dbReference type="InterPro" id="IPR036388">
    <property type="entry name" value="WH-like_DNA-bd_sf"/>
</dbReference>
<dbReference type="InterPro" id="IPR000838">
    <property type="entry name" value="RNA_pol_sigma70_ECF_CS"/>
</dbReference>
<evidence type="ECO:0000259" key="9">
    <source>
        <dbReference type="Pfam" id="PF08281"/>
    </source>
</evidence>
<dbReference type="SUPFAM" id="SSF88659">
    <property type="entry name" value="Sigma3 and sigma4 domains of RNA polymerase sigma factors"/>
    <property type="match status" value="1"/>
</dbReference>
<dbReference type="Gene3D" id="3.10.450.50">
    <property type="match status" value="1"/>
</dbReference>
<dbReference type="InterPro" id="IPR013324">
    <property type="entry name" value="RNA_pol_sigma_r3/r4-like"/>
</dbReference>
<dbReference type="InterPro" id="IPR013249">
    <property type="entry name" value="RNA_pol_sigma70_r4_t2"/>
</dbReference>
<dbReference type="Proteomes" id="UP001564626">
    <property type="component" value="Unassembled WGS sequence"/>
</dbReference>
<evidence type="ECO:0000313" key="11">
    <source>
        <dbReference type="EMBL" id="MEY8037819.1"/>
    </source>
</evidence>
<dbReference type="SUPFAM" id="SSF88946">
    <property type="entry name" value="Sigma2 domain of RNA polymerase sigma factors"/>
    <property type="match status" value="1"/>
</dbReference>
<protein>
    <recommendedName>
        <fullName evidence="7">RNA polymerase sigma factor</fullName>
    </recommendedName>
</protein>
<feature type="domain" description="RNA polymerase sigma-70 region 2" evidence="8">
    <location>
        <begin position="15"/>
        <end position="81"/>
    </location>
</feature>
<comment type="caution">
    <text evidence="11">The sequence shown here is derived from an EMBL/GenBank/DDBJ whole genome shotgun (WGS) entry which is preliminary data.</text>
</comment>
<keyword evidence="4 7" id="KW-0731">Sigma factor</keyword>
<dbReference type="InterPro" id="IPR013325">
    <property type="entry name" value="RNA_pol_sigma_r2"/>
</dbReference>
<dbReference type="PROSITE" id="PS01063">
    <property type="entry name" value="SIGMA70_ECF"/>
    <property type="match status" value="1"/>
</dbReference>
<evidence type="ECO:0000256" key="4">
    <source>
        <dbReference type="ARBA" id="ARBA00023082"/>
    </source>
</evidence>
<dbReference type="InterPro" id="IPR007627">
    <property type="entry name" value="RNA_pol_sigma70_r2"/>
</dbReference>
<keyword evidence="5 7" id="KW-0238">DNA-binding</keyword>
<dbReference type="PANTHER" id="PTHR43133:SF65">
    <property type="entry name" value="ECF RNA POLYMERASE SIGMA FACTOR SIGG"/>
    <property type="match status" value="1"/>
</dbReference>
<dbReference type="Pfam" id="PF08281">
    <property type="entry name" value="Sigma70_r4_2"/>
    <property type="match status" value="1"/>
</dbReference>
<keyword evidence="12" id="KW-1185">Reference proteome</keyword>
<dbReference type="NCBIfam" id="TIGR02937">
    <property type="entry name" value="sigma70-ECF"/>
    <property type="match status" value="1"/>
</dbReference>
<dbReference type="EMBL" id="JBGEHV010000001">
    <property type="protein sequence ID" value="MEY8037819.1"/>
    <property type="molecule type" value="Genomic_DNA"/>
</dbReference>
<dbReference type="Pfam" id="PF04542">
    <property type="entry name" value="Sigma70_r2"/>
    <property type="match status" value="1"/>
</dbReference>
<dbReference type="RefSeq" id="WP_345365922.1">
    <property type="nucleotide sequence ID" value="NZ_BAABII010000016.1"/>
</dbReference>
<dbReference type="InterPro" id="IPR032710">
    <property type="entry name" value="NTF2-like_dom_sf"/>
</dbReference>
<name>A0ABV4C9M2_9PSEU</name>
<evidence type="ECO:0000256" key="7">
    <source>
        <dbReference type="RuleBase" id="RU000716"/>
    </source>
</evidence>
<keyword evidence="6 7" id="KW-0804">Transcription</keyword>
<dbReference type="CDD" id="cd00531">
    <property type="entry name" value="NTF2_like"/>
    <property type="match status" value="1"/>
</dbReference>